<dbReference type="GO" id="GO:0007059">
    <property type="term" value="P:chromosome segregation"/>
    <property type="evidence" value="ECO:0007669"/>
    <property type="project" value="UniProtKB-UniRule"/>
</dbReference>
<comment type="subcellular location">
    <subcellularLocation>
        <location evidence="3">Cytoplasm</location>
    </subcellularLocation>
    <text evidence="3">Associated with two foci at the outer edges of the nucleoid region in young cells, and at four foci within both cell halves in older cells.</text>
</comment>
<accession>A0A1G7JM86</accession>
<organism evidence="4 5">
    <name type="scientific">Sporolituus thermophilus DSM 23256</name>
    <dbReference type="NCBI Taxonomy" id="1123285"/>
    <lineage>
        <taxon>Bacteria</taxon>
        <taxon>Bacillati</taxon>
        <taxon>Bacillota</taxon>
        <taxon>Negativicutes</taxon>
        <taxon>Selenomonadales</taxon>
        <taxon>Sporomusaceae</taxon>
        <taxon>Sporolituus</taxon>
    </lineage>
</organism>
<name>A0A1G7JM86_9FIRM</name>
<dbReference type="HAMAP" id="MF_01805">
    <property type="entry name" value="ScpA"/>
    <property type="match status" value="1"/>
</dbReference>
<evidence type="ECO:0000256" key="2">
    <source>
        <dbReference type="ARBA" id="ARBA00044777"/>
    </source>
</evidence>
<dbReference type="PANTHER" id="PTHR33969">
    <property type="entry name" value="SEGREGATION AND CONDENSATION PROTEIN A"/>
    <property type="match status" value="1"/>
</dbReference>
<dbReference type="InterPro" id="IPR023093">
    <property type="entry name" value="ScpA-like_C"/>
</dbReference>
<dbReference type="GO" id="GO:0006260">
    <property type="term" value="P:DNA replication"/>
    <property type="evidence" value="ECO:0007669"/>
    <property type="project" value="UniProtKB-UniRule"/>
</dbReference>
<keyword evidence="5" id="KW-1185">Reference proteome</keyword>
<keyword evidence="3" id="KW-0131">Cell cycle</keyword>
<comment type="subunit">
    <text evidence="3">Component of a cohesin-like complex composed of ScpA, ScpB and the Smc homodimer, in which ScpA and ScpB bind to the head domain of Smc. The presence of the three proteins is required for the association of the complex with DNA.</text>
</comment>
<dbReference type="AlphaFoldDB" id="A0A1G7JM86"/>
<dbReference type="PANTHER" id="PTHR33969:SF2">
    <property type="entry name" value="SEGREGATION AND CONDENSATION PROTEIN A"/>
    <property type="match status" value="1"/>
</dbReference>
<evidence type="ECO:0000313" key="5">
    <source>
        <dbReference type="Proteomes" id="UP000243333"/>
    </source>
</evidence>
<proteinExistence type="inferred from homology"/>
<dbReference type="Proteomes" id="UP000243333">
    <property type="component" value="Unassembled WGS sequence"/>
</dbReference>
<dbReference type="Gene3D" id="6.10.250.2410">
    <property type="match status" value="1"/>
</dbReference>
<evidence type="ECO:0000313" key="4">
    <source>
        <dbReference type="EMBL" id="SDF25579.1"/>
    </source>
</evidence>
<dbReference type="STRING" id="1123285.SAMN05660235_00972"/>
<evidence type="ECO:0000256" key="3">
    <source>
        <dbReference type="HAMAP-Rule" id="MF_01805"/>
    </source>
</evidence>
<sequence length="234" mass="27026">MSEYKIKLEVFEGPLALLLHLIEKDQIDIYDIPIAQVTEQYIAYLKAWEEFNLDIASEFLVMAATLLQIKSRMLLPRPPAAVETAEEEDPRQELVEKLVEYRKFKQLATLLQSLAEKRLQYFTRPPQEFYVAPPLPQGLKLDDLIMAFAAVLESAVDNYALVARDEISVQDKMYDIIHLLHKTGRIEFWQTITRTGSRSEVVAALLAVLELLRLKRVTVYQDRCFGPIFIALRE</sequence>
<dbReference type="GO" id="GO:0005737">
    <property type="term" value="C:cytoplasm"/>
    <property type="evidence" value="ECO:0007669"/>
    <property type="project" value="UniProtKB-SubCell"/>
</dbReference>
<keyword evidence="3" id="KW-0132">Cell division</keyword>
<gene>
    <name evidence="3" type="primary">scpA</name>
    <name evidence="4" type="ORF">SAMN05660235_00972</name>
</gene>
<evidence type="ECO:0000256" key="1">
    <source>
        <dbReference type="ARBA" id="ARBA00022829"/>
    </source>
</evidence>
<dbReference type="Pfam" id="PF02616">
    <property type="entry name" value="SMC_ScpA"/>
    <property type="match status" value="1"/>
</dbReference>
<keyword evidence="1 3" id="KW-0159">Chromosome partition</keyword>
<dbReference type="OrthoDB" id="9811016at2"/>
<comment type="function">
    <text evidence="3">Participates in chromosomal partition during cell division. May act via the formation of a condensin-like complex containing Smc and ScpB that pull DNA away from mid-cell into both cell halves.</text>
</comment>
<protein>
    <recommendedName>
        <fullName evidence="2 3">Segregation and condensation protein A</fullName>
    </recommendedName>
</protein>
<reference evidence="5" key="1">
    <citation type="submission" date="2016-10" db="EMBL/GenBank/DDBJ databases">
        <authorList>
            <person name="Varghese N."/>
            <person name="Submissions S."/>
        </authorList>
    </citation>
    <scope>NUCLEOTIDE SEQUENCE [LARGE SCALE GENOMIC DNA]</scope>
    <source>
        <strain evidence="5">DSM 23256</strain>
    </source>
</reference>
<comment type="similarity">
    <text evidence="3">Belongs to the ScpA family.</text>
</comment>
<dbReference type="EMBL" id="FNBU01000005">
    <property type="protein sequence ID" value="SDF25579.1"/>
    <property type="molecule type" value="Genomic_DNA"/>
</dbReference>
<dbReference type="InterPro" id="IPR003768">
    <property type="entry name" value="ScpA"/>
</dbReference>
<dbReference type="Gene3D" id="1.10.10.580">
    <property type="entry name" value="Structural maintenance of chromosome 1. Chain E"/>
    <property type="match status" value="1"/>
</dbReference>
<dbReference type="GO" id="GO:0051301">
    <property type="term" value="P:cell division"/>
    <property type="evidence" value="ECO:0007669"/>
    <property type="project" value="UniProtKB-KW"/>
</dbReference>
<keyword evidence="3" id="KW-0963">Cytoplasm</keyword>